<dbReference type="NCBIfam" id="TIGR00426">
    <property type="entry name" value="competence protein ComEA helix-hairpin-helix repeat region"/>
    <property type="match status" value="1"/>
</dbReference>
<feature type="compositionally biased region" description="Basic and acidic residues" evidence="1">
    <location>
        <begin position="65"/>
        <end position="75"/>
    </location>
</feature>
<accession>A0A377KMM4</accession>
<dbReference type="SUPFAM" id="SSF47781">
    <property type="entry name" value="RuvA domain 2-like"/>
    <property type="match status" value="1"/>
</dbReference>
<dbReference type="InterPro" id="IPR004509">
    <property type="entry name" value="Competence_ComEA_HhH"/>
</dbReference>
<feature type="region of interest" description="Disordered" evidence="1">
    <location>
        <begin position="55"/>
        <end position="75"/>
    </location>
</feature>
<dbReference type="RefSeq" id="WP_115235561.1">
    <property type="nucleotide sequence ID" value="NZ_UGIF01000002.1"/>
</dbReference>
<dbReference type="GO" id="GO:0015628">
    <property type="term" value="P:protein secretion by the type II secretion system"/>
    <property type="evidence" value="ECO:0007669"/>
    <property type="project" value="TreeGrafter"/>
</dbReference>
<gene>
    <name evidence="3" type="primary">comEA</name>
    <name evidence="3" type="ORF">NCTC8129_02247</name>
</gene>
<evidence type="ECO:0000256" key="1">
    <source>
        <dbReference type="SAM" id="MobiDB-lite"/>
    </source>
</evidence>
<dbReference type="SMART" id="SM00278">
    <property type="entry name" value="HhH1"/>
    <property type="match status" value="2"/>
</dbReference>
<evidence type="ECO:0000313" key="3">
    <source>
        <dbReference type="EMBL" id="STP30012.1"/>
    </source>
</evidence>
<feature type="domain" description="Helix-hairpin-helix DNA-binding motif class 1" evidence="2">
    <location>
        <begin position="180"/>
        <end position="199"/>
    </location>
</feature>
<dbReference type="AlphaFoldDB" id="A0A377KMM4"/>
<dbReference type="Pfam" id="PF12836">
    <property type="entry name" value="HHH_3"/>
    <property type="match status" value="1"/>
</dbReference>
<name>A0A377KMM4_9ENTE</name>
<evidence type="ECO:0000259" key="2">
    <source>
        <dbReference type="SMART" id="SM00278"/>
    </source>
</evidence>
<dbReference type="EMBL" id="UGIF01000002">
    <property type="protein sequence ID" value="STP30012.1"/>
    <property type="molecule type" value="Genomic_DNA"/>
</dbReference>
<dbReference type="Gene3D" id="1.10.150.320">
    <property type="entry name" value="Photosystem II 12 kDa extrinsic protein"/>
    <property type="match status" value="1"/>
</dbReference>
<evidence type="ECO:0000313" key="4">
    <source>
        <dbReference type="Proteomes" id="UP000254070"/>
    </source>
</evidence>
<dbReference type="InterPro" id="IPR010994">
    <property type="entry name" value="RuvA_2-like"/>
</dbReference>
<dbReference type="PANTHER" id="PTHR21180:SF32">
    <property type="entry name" value="ENDONUCLEASE_EXONUCLEASE_PHOSPHATASE FAMILY DOMAIN-CONTAINING PROTEIN 1"/>
    <property type="match status" value="1"/>
</dbReference>
<dbReference type="Proteomes" id="UP000254070">
    <property type="component" value="Unassembled WGS sequence"/>
</dbReference>
<organism evidence="3 4">
    <name type="scientific">Enterococcus durans</name>
    <dbReference type="NCBI Taxonomy" id="53345"/>
    <lineage>
        <taxon>Bacteria</taxon>
        <taxon>Bacillati</taxon>
        <taxon>Bacillota</taxon>
        <taxon>Bacilli</taxon>
        <taxon>Lactobacillales</taxon>
        <taxon>Enterococcaceae</taxon>
        <taxon>Enterococcus</taxon>
    </lineage>
</organism>
<dbReference type="GO" id="GO:0003677">
    <property type="term" value="F:DNA binding"/>
    <property type="evidence" value="ECO:0007669"/>
    <property type="project" value="InterPro"/>
</dbReference>
<proteinExistence type="predicted"/>
<dbReference type="InterPro" id="IPR051675">
    <property type="entry name" value="Endo/Exo/Phosphatase_dom_1"/>
</dbReference>
<sequence length="235" mass="26099">MKKIYQHIIDSPKLIISVLLSIVLLFLRTGLLVGRIISQKDDGHVPLNLSLNSSNSSNSSIVTEENMREEKKTYKETSKETIPVINYVDVKGAVNRPGIYSFSLEERVHDVIEKAGGLTDTADGNQINLAAKLIDQQLIYVPVIGEEIPVAAKGQQSHPVEETEKNGQEEKINLNTADLAKLQQIPGIGKVKAQEIIRYREEKGSFQKLEELQEITGIGAKTVEQLRNWVTVTGE</sequence>
<feature type="domain" description="Helix-hairpin-helix DNA-binding motif class 1" evidence="2">
    <location>
        <begin position="210"/>
        <end position="229"/>
    </location>
</feature>
<reference evidence="3 4" key="1">
    <citation type="submission" date="2018-06" db="EMBL/GenBank/DDBJ databases">
        <authorList>
            <consortium name="Pathogen Informatics"/>
            <person name="Doyle S."/>
        </authorList>
    </citation>
    <scope>NUCLEOTIDE SEQUENCE [LARGE SCALE GENOMIC DNA]</scope>
    <source>
        <strain evidence="3 4">NCTC8129</strain>
    </source>
</reference>
<dbReference type="Pfam" id="PF10531">
    <property type="entry name" value="SLBB"/>
    <property type="match status" value="1"/>
</dbReference>
<dbReference type="PANTHER" id="PTHR21180">
    <property type="entry name" value="ENDONUCLEASE/EXONUCLEASE/PHOSPHATASE FAMILY DOMAIN-CONTAINING PROTEIN 1"/>
    <property type="match status" value="1"/>
</dbReference>
<dbReference type="InterPro" id="IPR003583">
    <property type="entry name" value="Hlx-hairpin-Hlx_DNA-bd_motif"/>
</dbReference>
<dbReference type="GO" id="GO:0015627">
    <property type="term" value="C:type II protein secretion system complex"/>
    <property type="evidence" value="ECO:0007669"/>
    <property type="project" value="TreeGrafter"/>
</dbReference>
<dbReference type="InterPro" id="IPR019554">
    <property type="entry name" value="Soluble_ligand-bd"/>
</dbReference>
<dbReference type="GO" id="GO:0006281">
    <property type="term" value="P:DNA repair"/>
    <property type="evidence" value="ECO:0007669"/>
    <property type="project" value="InterPro"/>
</dbReference>
<protein>
    <submittedName>
        <fullName evidence="3">Competence protein ComEA</fullName>
    </submittedName>
</protein>